<dbReference type="InterPro" id="IPR051591">
    <property type="entry name" value="UPF0224_FAM112_RNA_Proc"/>
</dbReference>
<dbReference type="STRING" id="4432.A0A1U7Z2S9"/>
<dbReference type="GeneID" id="104590468"/>
<proteinExistence type="predicted"/>
<dbReference type="OrthoDB" id="69229at2759"/>
<dbReference type="RefSeq" id="XP_010247448.1">
    <property type="nucleotide sequence ID" value="XM_010249146.1"/>
</dbReference>
<dbReference type="Proteomes" id="UP000189703">
    <property type="component" value="Unplaced"/>
</dbReference>
<organism evidence="2 4">
    <name type="scientific">Nelumbo nucifera</name>
    <name type="common">Sacred lotus</name>
    <dbReference type="NCBI Taxonomy" id="4432"/>
    <lineage>
        <taxon>Eukaryota</taxon>
        <taxon>Viridiplantae</taxon>
        <taxon>Streptophyta</taxon>
        <taxon>Embryophyta</taxon>
        <taxon>Tracheophyta</taxon>
        <taxon>Spermatophyta</taxon>
        <taxon>Magnoliopsida</taxon>
        <taxon>Proteales</taxon>
        <taxon>Nelumbonaceae</taxon>
        <taxon>Nelumbo</taxon>
    </lineage>
</organism>
<evidence type="ECO:0000313" key="3">
    <source>
        <dbReference type="RefSeq" id="XP_010247447.1"/>
    </source>
</evidence>
<name>A0A1U7Z2S9_NELNU</name>
<feature type="compositionally biased region" description="Basic and acidic residues" evidence="1">
    <location>
        <begin position="829"/>
        <end position="840"/>
    </location>
</feature>
<evidence type="ECO:0000256" key="1">
    <source>
        <dbReference type="SAM" id="MobiDB-lite"/>
    </source>
</evidence>
<evidence type="ECO:0000313" key="2">
    <source>
        <dbReference type="Proteomes" id="UP000189703"/>
    </source>
</evidence>
<reference evidence="3 4" key="1">
    <citation type="submission" date="2025-04" db="UniProtKB">
        <authorList>
            <consortium name="RefSeq"/>
        </authorList>
    </citation>
    <scope>IDENTIFICATION</scope>
</reference>
<keyword evidence="2" id="KW-1185">Reference proteome</keyword>
<keyword evidence="3 4" id="KW-0687">Ribonucleoprotein</keyword>
<feature type="compositionally biased region" description="Polar residues" evidence="1">
    <location>
        <begin position="737"/>
        <end position="750"/>
    </location>
</feature>
<dbReference type="KEGG" id="nnu:104590468"/>
<sequence>MNPPNPFFHPSFTFLPQIPNPNPSPNTNFSYSIPPNPHTLVPIISSDTISDPPSNLDLQGTVSVIKDLINLAESTVKAVSDLLYSGKPPEFDDDFCSCPFDSRHRMAPEFLFRHSLRCSSSPAVVDLELLESLHYPSSLKTEDELRRENRFVQSLEEPDSELCFSLDDYGDFGTNFFYRDCPGVVSSSEQDAAKKTFTLPCVLSLECANFISNTYGEVMDLPRDYLTILPSELWALKNELELWNDYPSSYSYNVLRVASCLRMIKEADMLTWVISNSPLYGIVIDVYMRDHIFLLLKLCLKAISREAFRSSGLLLREASKEGNGELNPKTLSFECPILVEVLKWLASQLSVLYGEANGKFFSINMLKHSLLNAASGLLLFPLGQRQAVAIDSKAEDHGNSDESVSDLGSEFVRLETTGGVKLEEPSNSRKHGGGSLFSDENAGISQVFVSQVAAAIAALQERSLLEEKVRGLRYAGPISKSHLMVEYTNLSMRADEERHKRLNYRPIIEHDGLLLQPSQNQETSKARTREELLAEERDYKRRRMSYRGKKVKRTKIQVMRDIIEEHMEKIKQAGGIGCFVKGASEGGRFLSGMVSDKVMTTDVSELNNSAYDSIEACPGPSHSHGKESRSDHSMAHARSDDARSKDREGFRVIHDSRNPHHQQRHESDDHHESLENHQRCIGRDRREKDNIKGRRGRDYSEDRRERDCSKDRRERDYSKDRREKGYSKVGRDKDYSSRNSESYRSQGRSYEQSRRQKERDDVDVTETKYDRSHRVCSHRSNYHDNTSFSSSIPESDVSEEKHQMPEIKNRWRERVYKSRKTETVTQDMFEDRYDPSRSYDKDEEAYDDSSCSSRFVRPEYD</sequence>
<dbReference type="GO" id="GO:1990904">
    <property type="term" value="C:ribonucleoprotein complex"/>
    <property type="evidence" value="ECO:0007669"/>
    <property type="project" value="UniProtKB-KW"/>
</dbReference>
<dbReference type="PANTHER" id="PTHR21402">
    <property type="entry name" value="GAMETOCYTE SPECIFIC FACTOR 1-RELATED"/>
    <property type="match status" value="1"/>
</dbReference>
<evidence type="ECO:0000313" key="4">
    <source>
        <dbReference type="RefSeq" id="XP_010247448.1"/>
    </source>
</evidence>
<dbReference type="AlphaFoldDB" id="A0A1U7Z2S9"/>
<feature type="compositionally biased region" description="Basic and acidic residues" evidence="1">
    <location>
        <begin position="751"/>
        <end position="773"/>
    </location>
</feature>
<feature type="compositionally biased region" description="Polar residues" evidence="1">
    <location>
        <begin position="783"/>
        <end position="793"/>
    </location>
</feature>
<dbReference type="RefSeq" id="XP_010247447.1">
    <property type="nucleotide sequence ID" value="XM_010249145.2"/>
</dbReference>
<feature type="region of interest" description="Disordered" evidence="1">
    <location>
        <begin position="612"/>
        <end position="806"/>
    </location>
</feature>
<dbReference type="PANTHER" id="PTHR21402:SF10">
    <property type="entry name" value="U11_U12 SMALL NUCLEAR RIBONUCLEOPROTEIN 48 KDA PROTEIN"/>
    <property type="match status" value="1"/>
</dbReference>
<protein>
    <submittedName>
        <fullName evidence="3 4">U11/U12 small nuclear ribonucleoprotein 48 kDa protein</fullName>
    </submittedName>
</protein>
<feature type="compositionally biased region" description="Basic and acidic residues" evidence="1">
    <location>
        <begin position="624"/>
        <end position="736"/>
    </location>
</feature>
<gene>
    <name evidence="3 4" type="primary">LOC104590468</name>
</gene>
<dbReference type="OMA" id="ETHESKH"/>
<accession>A0A1U7Z2S9</accession>
<feature type="region of interest" description="Disordered" evidence="1">
    <location>
        <begin position="827"/>
        <end position="861"/>
    </location>
</feature>
<dbReference type="eggNOG" id="ENOG502QSM9">
    <property type="taxonomic scope" value="Eukaryota"/>
</dbReference>